<dbReference type="EMBL" id="CAJEWD010000009">
    <property type="protein sequence ID" value="CAD2081258.1"/>
    <property type="molecule type" value="Genomic_DNA"/>
</dbReference>
<evidence type="ECO:0000256" key="5">
    <source>
        <dbReference type="ARBA" id="ARBA00023012"/>
    </source>
</evidence>
<dbReference type="GO" id="GO:0016020">
    <property type="term" value="C:membrane"/>
    <property type="evidence" value="ECO:0007669"/>
    <property type="project" value="InterPro"/>
</dbReference>
<gene>
    <name evidence="9" type="primary">liaS</name>
    <name evidence="9" type="ORF">JEODO184_02086</name>
</gene>
<dbReference type="GO" id="GO:0046983">
    <property type="term" value="F:protein dimerization activity"/>
    <property type="evidence" value="ECO:0007669"/>
    <property type="project" value="InterPro"/>
</dbReference>
<dbReference type="InterPro" id="IPR036890">
    <property type="entry name" value="HATPase_C_sf"/>
</dbReference>
<evidence type="ECO:0000256" key="1">
    <source>
        <dbReference type="ARBA" id="ARBA00000085"/>
    </source>
</evidence>
<dbReference type="Gene3D" id="3.30.565.10">
    <property type="entry name" value="Histidine kinase-like ATPase, C-terminal domain"/>
    <property type="match status" value="1"/>
</dbReference>
<dbReference type="InterPro" id="IPR003594">
    <property type="entry name" value="HATPase_dom"/>
</dbReference>
<keyword evidence="5" id="KW-0902">Two-component regulatory system</keyword>
<dbReference type="Gene3D" id="1.20.5.1930">
    <property type="match status" value="1"/>
</dbReference>
<name>A0A6V7RQP4_9STAP</name>
<dbReference type="InterPro" id="IPR011712">
    <property type="entry name" value="Sig_transdc_His_kin_sub3_dim/P"/>
</dbReference>
<evidence type="ECO:0000259" key="7">
    <source>
        <dbReference type="Pfam" id="PF07730"/>
    </source>
</evidence>
<proteinExistence type="predicted"/>
<dbReference type="SUPFAM" id="SSF55781">
    <property type="entry name" value="GAF domain-like"/>
    <property type="match status" value="1"/>
</dbReference>
<comment type="caution">
    <text evidence="9">The sequence shown here is derived from an EMBL/GenBank/DDBJ whole genome shotgun (WGS) entry which is preliminary data.</text>
</comment>
<protein>
    <recommendedName>
        <fullName evidence="2">histidine kinase</fullName>
        <ecNumber evidence="2">2.7.13.3</ecNumber>
    </recommendedName>
</protein>
<evidence type="ECO:0000313" key="10">
    <source>
        <dbReference type="Proteomes" id="UP000589351"/>
    </source>
</evidence>
<dbReference type="Proteomes" id="UP000589351">
    <property type="component" value="Unassembled WGS sequence"/>
</dbReference>
<evidence type="ECO:0000256" key="2">
    <source>
        <dbReference type="ARBA" id="ARBA00012438"/>
    </source>
</evidence>
<comment type="catalytic activity">
    <reaction evidence="1">
        <text>ATP + protein L-histidine = ADP + protein N-phospho-L-histidine.</text>
        <dbReference type="EC" id="2.7.13.3"/>
    </reaction>
</comment>
<accession>A0A6V7RQP4</accession>
<evidence type="ECO:0000259" key="8">
    <source>
        <dbReference type="Pfam" id="PF13185"/>
    </source>
</evidence>
<organism evidence="9 10">
    <name type="scientific">Jeotgalicoccus meleagridis</name>
    <dbReference type="NCBI Taxonomy" id="2759181"/>
    <lineage>
        <taxon>Bacteria</taxon>
        <taxon>Bacillati</taxon>
        <taxon>Bacillota</taxon>
        <taxon>Bacilli</taxon>
        <taxon>Bacillales</taxon>
        <taxon>Staphylococcaceae</taxon>
        <taxon>Jeotgalicoccus</taxon>
    </lineage>
</organism>
<dbReference type="EC" id="2.7.13.3" evidence="2"/>
<dbReference type="PANTHER" id="PTHR24421">
    <property type="entry name" value="NITRATE/NITRITE SENSOR PROTEIN NARX-RELATED"/>
    <property type="match status" value="1"/>
</dbReference>
<dbReference type="InterPro" id="IPR029016">
    <property type="entry name" value="GAF-like_dom_sf"/>
</dbReference>
<dbReference type="InterPro" id="IPR003018">
    <property type="entry name" value="GAF"/>
</dbReference>
<dbReference type="CDD" id="cd16917">
    <property type="entry name" value="HATPase_UhpB-NarQ-NarX-like"/>
    <property type="match status" value="1"/>
</dbReference>
<dbReference type="Pfam" id="PF02518">
    <property type="entry name" value="HATPase_c"/>
    <property type="match status" value="1"/>
</dbReference>
<dbReference type="GO" id="GO:0000155">
    <property type="term" value="F:phosphorelay sensor kinase activity"/>
    <property type="evidence" value="ECO:0007669"/>
    <property type="project" value="InterPro"/>
</dbReference>
<evidence type="ECO:0000256" key="3">
    <source>
        <dbReference type="ARBA" id="ARBA00022679"/>
    </source>
</evidence>
<dbReference type="AlphaFoldDB" id="A0A6V7RQP4"/>
<dbReference type="Pfam" id="PF13185">
    <property type="entry name" value="GAF_2"/>
    <property type="match status" value="1"/>
</dbReference>
<keyword evidence="10" id="KW-1185">Reference proteome</keyword>
<dbReference type="SUPFAM" id="SSF55874">
    <property type="entry name" value="ATPase domain of HSP90 chaperone/DNA topoisomerase II/histidine kinase"/>
    <property type="match status" value="1"/>
</dbReference>
<feature type="domain" description="GAF" evidence="8">
    <location>
        <begin position="21"/>
        <end position="160"/>
    </location>
</feature>
<keyword evidence="4 9" id="KW-0418">Kinase</keyword>
<evidence type="ECO:0000313" key="9">
    <source>
        <dbReference type="EMBL" id="CAD2081258.1"/>
    </source>
</evidence>
<keyword evidence="3" id="KW-0808">Transferase</keyword>
<dbReference type="PANTHER" id="PTHR24421:SF40">
    <property type="entry name" value="SENSOR HISTIDINE KINASE YHCY"/>
    <property type="match status" value="1"/>
</dbReference>
<reference evidence="9 10" key="1">
    <citation type="submission" date="2020-07" db="EMBL/GenBank/DDBJ databases">
        <authorList>
            <person name="Criscuolo A."/>
        </authorList>
    </citation>
    <scope>NUCLEOTIDE SEQUENCE [LARGE SCALE GENOMIC DNA]</scope>
    <source>
        <strain evidence="9">CIP111649</strain>
    </source>
</reference>
<dbReference type="Pfam" id="PF07730">
    <property type="entry name" value="HisKA_3"/>
    <property type="match status" value="1"/>
</dbReference>
<dbReference type="RefSeq" id="WP_235962283.1">
    <property type="nucleotide sequence ID" value="NZ_CAJEWD010000009.1"/>
</dbReference>
<evidence type="ECO:0000256" key="4">
    <source>
        <dbReference type="ARBA" id="ARBA00022777"/>
    </source>
</evidence>
<sequence>MKSKLQLLKDIAEFLNAETHRQAMIDGALRLLIDHSNFETGWVFLINNQGEHELSAYYQLPPSLEENDHQYLCNDKCWCVNKFNKKELVKATNIVACSRLERAARSEKDSNNHITHHATVPLFSGSENFGLLNVATPYTKEFQQDELDLLESVAFQLGSSLKRLDLTVKEKESMIMQERQRLARELHDSVNQMLFSIGITSHAAQSLKESEQIEGAFKRIGDTSKYAMQEMKALIWQLKPIGLENGIIDAIENYAKILQLEVEVTVTGFYNLADDVELEIYRIIQESLNNVRKHANTDAAEVALELTDKVISIQIKDLGQGFDLKASRGLSHGISNMRERTRNIGGKFEIQSAANQGTIIRVVIPKG</sequence>
<dbReference type="Gene3D" id="3.30.450.40">
    <property type="match status" value="1"/>
</dbReference>
<evidence type="ECO:0000259" key="6">
    <source>
        <dbReference type="Pfam" id="PF02518"/>
    </source>
</evidence>
<dbReference type="InterPro" id="IPR050482">
    <property type="entry name" value="Sensor_HK_TwoCompSys"/>
</dbReference>
<feature type="domain" description="Signal transduction histidine kinase subgroup 3 dimerisation and phosphoacceptor" evidence="7">
    <location>
        <begin position="178"/>
        <end position="241"/>
    </location>
</feature>
<feature type="domain" description="Histidine kinase/HSP90-like ATPase" evidence="6">
    <location>
        <begin position="277"/>
        <end position="366"/>
    </location>
</feature>